<dbReference type="Proteomes" id="UP000509667">
    <property type="component" value="Chromosome"/>
</dbReference>
<proteinExistence type="predicted"/>
<dbReference type="AlphaFoldDB" id="A0A7D5P6F6"/>
<dbReference type="RefSeq" id="WP_179908842.1">
    <property type="nucleotide sequence ID" value="NZ_CP058910.1"/>
</dbReference>
<gene>
    <name evidence="1" type="ORF">HZS55_17420</name>
</gene>
<evidence type="ECO:0008006" key="3">
    <source>
        <dbReference type="Google" id="ProtNLM"/>
    </source>
</evidence>
<dbReference type="KEGG" id="hrr:HZS55_17420"/>
<name>A0A7D5P6F6_9EURY</name>
<dbReference type="OrthoDB" id="193751at2157"/>
<evidence type="ECO:0000313" key="2">
    <source>
        <dbReference type="Proteomes" id="UP000509667"/>
    </source>
</evidence>
<dbReference type="EMBL" id="CP058910">
    <property type="protein sequence ID" value="QLH78965.1"/>
    <property type="molecule type" value="Genomic_DNA"/>
</dbReference>
<evidence type="ECO:0000313" key="1">
    <source>
        <dbReference type="EMBL" id="QLH78965.1"/>
    </source>
</evidence>
<sequence length="298" mass="32994">MRHRTALALALVALLAGLSGCSAEGSLSLTPVDDRALAEEASHALPTDAPPDEDERVVRRAVENGTATAVGADPPVDESLPFRHDGRFYAVDYAENGTEPGYDVGIRIDFNASSVDGAVVDYEELPAVDRDTLEFVLTQRPPDEDALEPGYDFGVGAVYTESDAESSVLVPTQEYDAVRYEGEVYPVDVEAERTELTVYRYEAELVAESHEDYADSLRERYEFELSGLSQGERDLVNGSLNDTYWVEDSDNEAFDALVDRFRAQEPVEETDYGGSYVVRYDGERYWAEIDYGSYVDEA</sequence>
<reference evidence="1 2" key="1">
    <citation type="submission" date="2020-07" db="EMBL/GenBank/DDBJ databases">
        <title>Halosimplex pelagicum sp. nov. and Halosimplex rubrum sp. nov., isolated from salted brown alga Laminaria, and emended description of the genus Halosimplex.</title>
        <authorList>
            <person name="Cui H."/>
        </authorList>
    </citation>
    <scope>NUCLEOTIDE SEQUENCE [LARGE SCALE GENOMIC DNA]</scope>
    <source>
        <strain evidence="1 2">R27</strain>
    </source>
</reference>
<dbReference type="GeneID" id="56079681"/>
<accession>A0A7D5P6F6</accession>
<organism evidence="1 2">
    <name type="scientific">Halosimplex rubrum</name>
    <dbReference type="NCBI Taxonomy" id="869889"/>
    <lineage>
        <taxon>Archaea</taxon>
        <taxon>Methanobacteriati</taxon>
        <taxon>Methanobacteriota</taxon>
        <taxon>Stenosarchaea group</taxon>
        <taxon>Halobacteria</taxon>
        <taxon>Halobacteriales</taxon>
        <taxon>Haloarculaceae</taxon>
        <taxon>Halosimplex</taxon>
    </lineage>
</organism>
<protein>
    <recommendedName>
        <fullName evidence="3">Lipoprotein</fullName>
    </recommendedName>
</protein>
<dbReference type="PROSITE" id="PS51257">
    <property type="entry name" value="PROKAR_LIPOPROTEIN"/>
    <property type="match status" value="1"/>
</dbReference>
<keyword evidence="2" id="KW-1185">Reference proteome</keyword>